<reference evidence="2" key="1">
    <citation type="journal article" date="2014" name="Int. J. Syst. Evol. Microbiol.">
        <title>Complete genome sequence of Corynebacterium casei LMG S-19264T (=DSM 44701T), isolated from a smear-ripened cheese.</title>
        <authorList>
            <consortium name="US DOE Joint Genome Institute (JGI-PGF)"/>
            <person name="Walter F."/>
            <person name="Albersmeier A."/>
            <person name="Kalinowski J."/>
            <person name="Ruckert C."/>
        </authorList>
    </citation>
    <scope>NUCLEOTIDE SEQUENCE</scope>
    <source>
        <strain evidence="2">JCM 4122</strain>
    </source>
</reference>
<reference evidence="2" key="2">
    <citation type="submission" date="2020-09" db="EMBL/GenBank/DDBJ databases">
        <authorList>
            <person name="Sun Q."/>
            <person name="Ohkuma M."/>
        </authorList>
    </citation>
    <scope>NUCLEOTIDE SEQUENCE</scope>
    <source>
        <strain evidence="2">JCM 4122</strain>
    </source>
</reference>
<organism evidence="2 3">
    <name type="scientific">Streptomyces filamentosus</name>
    <name type="common">Streptomyces roseosporus</name>
    <dbReference type="NCBI Taxonomy" id="67294"/>
    <lineage>
        <taxon>Bacteria</taxon>
        <taxon>Bacillati</taxon>
        <taxon>Actinomycetota</taxon>
        <taxon>Actinomycetes</taxon>
        <taxon>Kitasatosporales</taxon>
        <taxon>Streptomycetaceae</taxon>
        <taxon>Streptomyces</taxon>
    </lineage>
</organism>
<evidence type="ECO:0000313" key="2">
    <source>
        <dbReference type="EMBL" id="GHG16060.1"/>
    </source>
</evidence>
<feature type="compositionally biased region" description="Low complexity" evidence="1">
    <location>
        <begin position="27"/>
        <end position="38"/>
    </location>
</feature>
<comment type="caution">
    <text evidence="2">The sequence shown here is derived from an EMBL/GenBank/DDBJ whole genome shotgun (WGS) entry which is preliminary data.</text>
</comment>
<dbReference type="Proteomes" id="UP000632849">
    <property type="component" value="Unassembled WGS sequence"/>
</dbReference>
<dbReference type="EMBL" id="BNBE01000003">
    <property type="protein sequence ID" value="GHG16060.1"/>
    <property type="molecule type" value="Genomic_DNA"/>
</dbReference>
<evidence type="ECO:0000256" key="1">
    <source>
        <dbReference type="SAM" id="MobiDB-lite"/>
    </source>
</evidence>
<name>A0A919BVC6_STRFL</name>
<accession>A0A919BVC6</accession>
<sequence length="49" mass="5022">MSTTMADDSTQTAQESQGAGAGRHRGPAASAEEPSSAAHGRHRREGEEG</sequence>
<dbReference type="AlphaFoldDB" id="A0A919BVC6"/>
<feature type="compositionally biased region" description="Polar residues" evidence="1">
    <location>
        <begin position="1"/>
        <end position="17"/>
    </location>
</feature>
<dbReference type="RefSeq" id="WP_190044290.1">
    <property type="nucleotide sequence ID" value="NZ_BNBE01000003.1"/>
</dbReference>
<protein>
    <submittedName>
        <fullName evidence="2">Uncharacterized protein</fullName>
    </submittedName>
</protein>
<proteinExistence type="predicted"/>
<feature type="region of interest" description="Disordered" evidence="1">
    <location>
        <begin position="1"/>
        <end position="49"/>
    </location>
</feature>
<keyword evidence="3" id="KW-1185">Reference proteome</keyword>
<gene>
    <name evidence="2" type="ORF">GCM10017667_57250</name>
</gene>
<evidence type="ECO:0000313" key="3">
    <source>
        <dbReference type="Proteomes" id="UP000632849"/>
    </source>
</evidence>